<dbReference type="AlphaFoldDB" id="A0A6L9MK51"/>
<accession>A0A6L9MK51</accession>
<dbReference type="Pfam" id="PF03472">
    <property type="entry name" value="Autoind_bind"/>
    <property type="match status" value="1"/>
</dbReference>
<feature type="domain" description="Transcription factor LuxR-like autoinducer-binding" evidence="5">
    <location>
        <begin position="28"/>
        <end position="120"/>
    </location>
</feature>
<keyword evidence="3" id="KW-0804">Transcription</keyword>
<organism evidence="6 7">
    <name type="scientific">Aurantimonas aggregata</name>
    <dbReference type="NCBI Taxonomy" id="2047720"/>
    <lineage>
        <taxon>Bacteria</taxon>
        <taxon>Pseudomonadati</taxon>
        <taxon>Pseudomonadota</taxon>
        <taxon>Alphaproteobacteria</taxon>
        <taxon>Hyphomicrobiales</taxon>
        <taxon>Aurantimonadaceae</taxon>
        <taxon>Aurantimonas</taxon>
    </lineage>
</organism>
<evidence type="ECO:0000313" key="6">
    <source>
        <dbReference type="EMBL" id="NDV88229.1"/>
    </source>
</evidence>
<feature type="region of interest" description="Disordered" evidence="4">
    <location>
        <begin position="1"/>
        <end position="24"/>
    </location>
</feature>
<dbReference type="InterPro" id="IPR036693">
    <property type="entry name" value="TF_LuxR_autoind-bd_dom_sf"/>
</dbReference>
<gene>
    <name evidence="6" type="ORF">GTW51_16130</name>
</gene>
<name>A0A6L9MK51_9HYPH</name>
<evidence type="ECO:0000256" key="3">
    <source>
        <dbReference type="ARBA" id="ARBA00023163"/>
    </source>
</evidence>
<keyword evidence="1" id="KW-0805">Transcription regulation</keyword>
<sequence length="120" mass="13407">MATGRSWHRPAPPPPRRPSPRPRAACPETIWARTSRFFADSGFDNLIYLSVTPSTASMATTLPEAWTSHYRDSGYEQIDPFLSYCCATLTPIGTGSDYCPDYDYLSGRQQQLIHEAAEFG</sequence>
<keyword evidence="2" id="KW-0238">DNA-binding</keyword>
<dbReference type="GO" id="GO:0003677">
    <property type="term" value="F:DNA binding"/>
    <property type="evidence" value="ECO:0007669"/>
    <property type="project" value="UniProtKB-KW"/>
</dbReference>
<dbReference type="EMBL" id="JAAAMJ010000014">
    <property type="protein sequence ID" value="NDV88229.1"/>
    <property type="molecule type" value="Genomic_DNA"/>
</dbReference>
<dbReference type="Gene3D" id="3.30.450.80">
    <property type="entry name" value="Transcription factor LuxR-like, autoinducer-binding domain"/>
    <property type="match status" value="1"/>
</dbReference>
<comment type="caution">
    <text evidence="6">The sequence shown here is derived from an EMBL/GenBank/DDBJ whole genome shotgun (WGS) entry which is preliminary data.</text>
</comment>
<protein>
    <recommendedName>
        <fullName evidence="5">Transcription factor LuxR-like autoinducer-binding domain-containing protein</fullName>
    </recommendedName>
</protein>
<evidence type="ECO:0000256" key="2">
    <source>
        <dbReference type="ARBA" id="ARBA00023125"/>
    </source>
</evidence>
<reference evidence="6 7" key="1">
    <citation type="submission" date="2020-01" db="EMBL/GenBank/DDBJ databases">
        <title>Genomes of bacteria type strains.</title>
        <authorList>
            <person name="Chen J."/>
            <person name="Zhu S."/>
            <person name="Chen J."/>
        </authorList>
    </citation>
    <scope>NUCLEOTIDE SEQUENCE [LARGE SCALE GENOMIC DNA]</scope>
    <source>
        <strain evidence="6 7">KCTC 52919</strain>
    </source>
</reference>
<evidence type="ECO:0000256" key="4">
    <source>
        <dbReference type="SAM" id="MobiDB-lite"/>
    </source>
</evidence>
<evidence type="ECO:0000259" key="5">
    <source>
        <dbReference type="Pfam" id="PF03472"/>
    </source>
</evidence>
<keyword evidence="7" id="KW-1185">Reference proteome</keyword>
<evidence type="ECO:0000256" key="1">
    <source>
        <dbReference type="ARBA" id="ARBA00023015"/>
    </source>
</evidence>
<dbReference type="Proteomes" id="UP000476332">
    <property type="component" value="Unassembled WGS sequence"/>
</dbReference>
<evidence type="ECO:0000313" key="7">
    <source>
        <dbReference type="Proteomes" id="UP000476332"/>
    </source>
</evidence>
<proteinExistence type="predicted"/>
<dbReference type="SUPFAM" id="SSF75516">
    <property type="entry name" value="Pheromone-binding domain of LuxR-like quorum-sensing transcription factors"/>
    <property type="match status" value="1"/>
</dbReference>
<dbReference type="InterPro" id="IPR005143">
    <property type="entry name" value="TF_LuxR_autoind-bd_dom"/>
</dbReference>